<comment type="subunit">
    <text evidence="7">Monomer.</text>
</comment>
<evidence type="ECO:0000256" key="5">
    <source>
        <dbReference type="ARBA" id="ARBA00038063"/>
    </source>
</evidence>
<gene>
    <name evidence="7 10" type="primary">pth</name>
    <name evidence="10" type="ORF">VB248_08315</name>
</gene>
<dbReference type="InterPro" id="IPR036416">
    <property type="entry name" value="Pept_tRNA_hydro_sf"/>
</dbReference>
<reference evidence="10 11" key="1">
    <citation type="submission" date="2023-12" db="EMBL/GenBank/DDBJ databases">
        <title>Novel species of the genus Arcicella isolated from rivers.</title>
        <authorList>
            <person name="Lu H."/>
        </authorList>
    </citation>
    <scope>NUCLEOTIDE SEQUENCE [LARGE SCALE GENOMIC DNA]</scope>
    <source>
        <strain evidence="10 11">KCTC 23307</strain>
    </source>
</reference>
<comment type="similarity">
    <text evidence="5 7 9">Belongs to the PTH family.</text>
</comment>
<evidence type="ECO:0000256" key="3">
    <source>
        <dbReference type="ARBA" id="ARBA00022801"/>
    </source>
</evidence>
<dbReference type="SUPFAM" id="SSF53178">
    <property type="entry name" value="Peptidyl-tRNA hydrolase-like"/>
    <property type="match status" value="1"/>
</dbReference>
<feature type="binding site" evidence="7">
    <location>
        <position position="64"/>
    </location>
    <ligand>
        <name>tRNA</name>
        <dbReference type="ChEBI" id="CHEBI:17843"/>
    </ligand>
</feature>
<dbReference type="EMBL" id="JAYFUM010000008">
    <property type="protein sequence ID" value="MEA5139134.1"/>
    <property type="molecule type" value="Genomic_DNA"/>
</dbReference>
<feature type="active site" description="Proton acceptor" evidence="7">
    <location>
        <position position="20"/>
    </location>
</feature>
<comment type="subcellular location">
    <subcellularLocation>
        <location evidence="7">Cytoplasm</location>
    </subcellularLocation>
</comment>
<dbReference type="NCBIfam" id="TIGR00447">
    <property type="entry name" value="pth"/>
    <property type="match status" value="1"/>
</dbReference>
<keyword evidence="2 7" id="KW-0820">tRNA-binding</keyword>
<evidence type="ECO:0000256" key="7">
    <source>
        <dbReference type="HAMAP-Rule" id="MF_00083"/>
    </source>
</evidence>
<protein>
    <recommendedName>
        <fullName evidence="6 7">Peptidyl-tRNA hydrolase</fullName>
        <shortName evidence="7">Pth</shortName>
        <ecNumber evidence="1 7">3.1.1.29</ecNumber>
    </recommendedName>
</protein>
<evidence type="ECO:0000256" key="2">
    <source>
        <dbReference type="ARBA" id="ARBA00022555"/>
    </source>
</evidence>
<proteinExistence type="inferred from homology"/>
<organism evidence="10 11">
    <name type="scientific">Arcicella rigui</name>
    <dbReference type="NCBI Taxonomy" id="797020"/>
    <lineage>
        <taxon>Bacteria</taxon>
        <taxon>Pseudomonadati</taxon>
        <taxon>Bacteroidota</taxon>
        <taxon>Cytophagia</taxon>
        <taxon>Cytophagales</taxon>
        <taxon>Flectobacillaceae</taxon>
        <taxon>Arcicella</taxon>
    </lineage>
</organism>
<comment type="function">
    <text evidence="7">Hydrolyzes ribosome-free peptidyl-tRNAs (with 1 or more amino acids incorporated), which drop off the ribosome during protein synthesis, or as a result of ribosome stalling.</text>
</comment>
<keyword evidence="11" id="KW-1185">Reference proteome</keyword>
<feature type="binding site" evidence="7">
    <location>
        <position position="15"/>
    </location>
    <ligand>
        <name>tRNA</name>
        <dbReference type="ChEBI" id="CHEBI:17843"/>
    </ligand>
</feature>
<evidence type="ECO:0000313" key="11">
    <source>
        <dbReference type="Proteomes" id="UP001302949"/>
    </source>
</evidence>
<dbReference type="InterPro" id="IPR001328">
    <property type="entry name" value="Pept_tRNA_hydro"/>
</dbReference>
<sequence>MKYLIVGLGNIGPEYLLTRHNVGFMVVDRLASSFEVKFTMERLAYHTEIKHKGKQIHLIKPTTYMNLSGKAVNYWMKELKIEKDNVLIITDDIALPFGKLRTKPKGSHGGHNGLRNIEEVLGSPQYARLRFGVGDDFSKGRQAEYVLGQFEPKQLDELPEHLQRAADISISFCLQGLDKTMNAYNQ</sequence>
<dbReference type="EC" id="3.1.1.29" evidence="1 7"/>
<evidence type="ECO:0000313" key="10">
    <source>
        <dbReference type="EMBL" id="MEA5139134.1"/>
    </source>
</evidence>
<evidence type="ECO:0000256" key="6">
    <source>
        <dbReference type="ARBA" id="ARBA00050038"/>
    </source>
</evidence>
<evidence type="ECO:0000256" key="1">
    <source>
        <dbReference type="ARBA" id="ARBA00013260"/>
    </source>
</evidence>
<dbReference type="PANTHER" id="PTHR17224">
    <property type="entry name" value="PEPTIDYL-TRNA HYDROLASE"/>
    <property type="match status" value="1"/>
</dbReference>
<dbReference type="Gene3D" id="3.40.50.1470">
    <property type="entry name" value="Peptidyl-tRNA hydrolase"/>
    <property type="match status" value="1"/>
</dbReference>
<dbReference type="GO" id="GO:0004045">
    <property type="term" value="F:peptidyl-tRNA hydrolase activity"/>
    <property type="evidence" value="ECO:0007669"/>
    <property type="project" value="UniProtKB-EC"/>
</dbReference>
<dbReference type="Proteomes" id="UP001302949">
    <property type="component" value="Unassembled WGS sequence"/>
</dbReference>
<evidence type="ECO:0000256" key="4">
    <source>
        <dbReference type="ARBA" id="ARBA00022884"/>
    </source>
</evidence>
<name>A0ABU5Q9Q7_9BACT</name>
<dbReference type="Pfam" id="PF01195">
    <property type="entry name" value="Pept_tRNA_hydro"/>
    <property type="match status" value="1"/>
</dbReference>
<comment type="caution">
    <text evidence="10">The sequence shown here is derived from an EMBL/GenBank/DDBJ whole genome shotgun (WGS) entry which is preliminary data.</text>
</comment>
<feature type="binding site" evidence="7">
    <location>
        <position position="66"/>
    </location>
    <ligand>
        <name>tRNA</name>
        <dbReference type="ChEBI" id="CHEBI:17843"/>
    </ligand>
</feature>
<dbReference type="PANTHER" id="PTHR17224:SF1">
    <property type="entry name" value="PEPTIDYL-TRNA HYDROLASE"/>
    <property type="match status" value="1"/>
</dbReference>
<dbReference type="CDD" id="cd00462">
    <property type="entry name" value="PTH"/>
    <property type="match status" value="1"/>
</dbReference>
<comment type="function">
    <text evidence="7">Catalyzes the release of premature peptidyl moieties from peptidyl-tRNA molecules trapped in stalled 50S ribosomal subunits, and thus maintains levels of free tRNAs and 50S ribosomes.</text>
</comment>
<evidence type="ECO:0000256" key="8">
    <source>
        <dbReference type="RuleBase" id="RU000673"/>
    </source>
</evidence>
<dbReference type="HAMAP" id="MF_00083">
    <property type="entry name" value="Pept_tRNA_hydro_bact"/>
    <property type="match status" value="1"/>
</dbReference>
<dbReference type="RefSeq" id="WP_323296294.1">
    <property type="nucleotide sequence ID" value="NZ_JAYFUM010000008.1"/>
</dbReference>
<feature type="binding site" evidence="7">
    <location>
        <position position="112"/>
    </location>
    <ligand>
        <name>tRNA</name>
        <dbReference type="ChEBI" id="CHEBI:17843"/>
    </ligand>
</feature>
<comment type="catalytic activity">
    <reaction evidence="7 8">
        <text>an N-acyl-L-alpha-aminoacyl-tRNA + H2O = an N-acyl-L-amino acid + a tRNA + H(+)</text>
        <dbReference type="Rhea" id="RHEA:54448"/>
        <dbReference type="Rhea" id="RHEA-COMP:10123"/>
        <dbReference type="Rhea" id="RHEA-COMP:13883"/>
        <dbReference type="ChEBI" id="CHEBI:15377"/>
        <dbReference type="ChEBI" id="CHEBI:15378"/>
        <dbReference type="ChEBI" id="CHEBI:59874"/>
        <dbReference type="ChEBI" id="CHEBI:78442"/>
        <dbReference type="ChEBI" id="CHEBI:138191"/>
        <dbReference type="EC" id="3.1.1.29"/>
    </reaction>
</comment>
<feature type="site" description="Discriminates between blocked and unblocked aminoacyl-tRNA" evidence="7">
    <location>
        <position position="10"/>
    </location>
</feature>
<feature type="site" description="Stabilizes the basic form of H active site to accept a proton" evidence="7">
    <location>
        <position position="91"/>
    </location>
</feature>
<evidence type="ECO:0000256" key="9">
    <source>
        <dbReference type="RuleBase" id="RU004320"/>
    </source>
</evidence>
<dbReference type="InterPro" id="IPR018171">
    <property type="entry name" value="Pept_tRNA_hydro_CS"/>
</dbReference>
<keyword evidence="7" id="KW-0963">Cytoplasm</keyword>
<keyword evidence="3 7" id="KW-0378">Hydrolase</keyword>
<keyword evidence="4 7" id="KW-0694">RNA-binding</keyword>
<dbReference type="PROSITE" id="PS01195">
    <property type="entry name" value="PEPT_TRNA_HYDROL_1"/>
    <property type="match status" value="1"/>
</dbReference>
<accession>A0ABU5Q9Q7</accession>
<dbReference type="PROSITE" id="PS01196">
    <property type="entry name" value="PEPT_TRNA_HYDROL_2"/>
    <property type="match status" value="1"/>
</dbReference>